<feature type="compositionally biased region" description="Low complexity" evidence="1">
    <location>
        <begin position="302"/>
        <end position="321"/>
    </location>
</feature>
<comment type="caution">
    <text evidence="2">The sequence shown here is derived from an EMBL/GenBank/DDBJ whole genome shotgun (WGS) entry which is preliminary data.</text>
</comment>
<evidence type="ECO:0000313" key="3">
    <source>
        <dbReference type="Proteomes" id="UP000625316"/>
    </source>
</evidence>
<feature type="compositionally biased region" description="Polar residues" evidence="1">
    <location>
        <begin position="325"/>
        <end position="342"/>
    </location>
</feature>
<reference evidence="2" key="1">
    <citation type="submission" date="2020-10" db="EMBL/GenBank/DDBJ databases">
        <authorList>
            <person name="Castelo-Branco R."/>
            <person name="Eusebio N."/>
            <person name="Adriana R."/>
            <person name="Vieira A."/>
            <person name="Brugerolle De Fraissinette N."/>
            <person name="Rezende De Castro R."/>
            <person name="Schneider M.P."/>
            <person name="Vasconcelos V."/>
            <person name="Leao P.N."/>
        </authorList>
    </citation>
    <scope>NUCLEOTIDE SEQUENCE</scope>
    <source>
        <strain evidence="2">LEGE 11480</strain>
    </source>
</reference>
<name>A0A928VUH0_9CYAN</name>
<keyword evidence="3" id="KW-1185">Reference proteome</keyword>
<feature type="compositionally biased region" description="Low complexity" evidence="1">
    <location>
        <begin position="343"/>
        <end position="368"/>
    </location>
</feature>
<dbReference type="EMBL" id="JADEXQ010000106">
    <property type="protein sequence ID" value="MBE9032459.1"/>
    <property type="molecule type" value="Genomic_DNA"/>
</dbReference>
<feature type="compositionally biased region" description="Pro residues" evidence="1">
    <location>
        <begin position="272"/>
        <end position="282"/>
    </location>
</feature>
<evidence type="ECO:0000256" key="1">
    <source>
        <dbReference type="SAM" id="MobiDB-lite"/>
    </source>
</evidence>
<gene>
    <name evidence="2" type="ORF">IQ266_22230</name>
</gene>
<organism evidence="2 3">
    <name type="scientific">Romeriopsis navalis LEGE 11480</name>
    <dbReference type="NCBI Taxonomy" id="2777977"/>
    <lineage>
        <taxon>Bacteria</taxon>
        <taxon>Bacillati</taxon>
        <taxon>Cyanobacteriota</taxon>
        <taxon>Cyanophyceae</taxon>
        <taxon>Leptolyngbyales</taxon>
        <taxon>Leptolyngbyaceae</taxon>
        <taxon>Romeriopsis</taxon>
        <taxon>Romeriopsis navalis</taxon>
    </lineage>
</organism>
<dbReference type="Proteomes" id="UP000625316">
    <property type="component" value="Unassembled WGS sequence"/>
</dbReference>
<evidence type="ECO:0000313" key="2">
    <source>
        <dbReference type="EMBL" id="MBE9032459.1"/>
    </source>
</evidence>
<feature type="region of interest" description="Disordered" evidence="1">
    <location>
        <begin position="264"/>
        <end position="368"/>
    </location>
</feature>
<proteinExistence type="predicted"/>
<sequence length="368" mass="40156">MFIMGFRIFSQLTEQRWVRAGFSILLAVGTVSGITLMQQQRLQQQRLNAITPQQQEQQEALHVKSLKYLPSQGFGFNNLIADWTFLRFVQYFGDEKARQATGFNLAPQFFDVITKRDPRFIETYIFSAGTLSYELGQPEASIQLLDRGIAALDPQKHPGAHTLWTLRAFDQLLLLGDAQAASESYRMGGEWAAQSSDPVMRQDAPILQRYSEFLKKDPDSTIVRFGSWNTVYAQAQATGNAKTQSRARNELLLLGAVEAKDSEGQTIFSLPAPKPKPKPTPSPASADPKVTPPAAKQTDGQPAAVPVPSSAPKSSPDVKPAVDPATNTAPRSKPTPTVQTTESSSSDAQPSIQSTPTLNNATPATPNS</sequence>
<dbReference type="AlphaFoldDB" id="A0A928VUH0"/>
<accession>A0A928VUH0</accession>
<protein>
    <submittedName>
        <fullName evidence="2">Uncharacterized protein</fullName>
    </submittedName>
</protein>